<reference evidence="3" key="1">
    <citation type="journal article" date="2020" name="mSystems">
        <title>Genome- and Community-Level Interaction Insights into Carbon Utilization and Element Cycling Functions of Hydrothermarchaeota in Hydrothermal Sediment.</title>
        <authorList>
            <person name="Zhou Z."/>
            <person name="Liu Y."/>
            <person name="Xu W."/>
            <person name="Pan J."/>
            <person name="Luo Z.H."/>
            <person name="Li M."/>
        </authorList>
    </citation>
    <scope>NUCLEOTIDE SEQUENCE [LARGE SCALE GENOMIC DNA]</scope>
    <source>
        <strain evidence="3">SpSt-102</strain>
    </source>
</reference>
<keyword evidence="2" id="KW-0812">Transmembrane</keyword>
<dbReference type="AlphaFoldDB" id="A0A7C5V0U0"/>
<feature type="transmembrane region" description="Helical" evidence="2">
    <location>
        <begin position="6"/>
        <end position="30"/>
    </location>
</feature>
<proteinExistence type="predicted"/>
<keyword evidence="2" id="KW-0472">Membrane</keyword>
<comment type="caution">
    <text evidence="3">The sequence shown here is derived from an EMBL/GenBank/DDBJ whole genome shotgun (WGS) entry which is preliminary data.</text>
</comment>
<keyword evidence="2" id="KW-1133">Transmembrane helix</keyword>
<evidence type="ECO:0000256" key="1">
    <source>
        <dbReference type="SAM" id="Coils"/>
    </source>
</evidence>
<dbReference type="EMBL" id="DRUZ01000037">
    <property type="protein sequence ID" value="HHS01486.1"/>
    <property type="molecule type" value="Genomic_DNA"/>
</dbReference>
<dbReference type="GO" id="GO:0016020">
    <property type="term" value="C:membrane"/>
    <property type="evidence" value="ECO:0007669"/>
    <property type="project" value="InterPro"/>
</dbReference>
<organism evidence="3">
    <name type="scientific">Caldicellulosiruptor owensensis</name>
    <dbReference type="NCBI Taxonomy" id="55205"/>
    <lineage>
        <taxon>Bacteria</taxon>
        <taxon>Bacillati</taxon>
        <taxon>Bacillota</taxon>
        <taxon>Bacillota incertae sedis</taxon>
        <taxon>Caldicellulosiruptorales</taxon>
        <taxon>Caldicellulosiruptoraceae</taxon>
        <taxon>Caldicellulosiruptor</taxon>
    </lineage>
</organism>
<keyword evidence="1" id="KW-0175">Coiled coil</keyword>
<dbReference type="GO" id="GO:0055070">
    <property type="term" value="P:copper ion homeostasis"/>
    <property type="evidence" value="ECO:0007669"/>
    <property type="project" value="InterPro"/>
</dbReference>
<dbReference type="Pfam" id="PF11382">
    <property type="entry name" value="MctB"/>
    <property type="match status" value="1"/>
</dbReference>
<dbReference type="InterPro" id="IPR021522">
    <property type="entry name" value="MctB"/>
</dbReference>
<accession>A0A7C5V0U0</accession>
<gene>
    <name evidence="3" type="ORF">ENL71_02985</name>
</gene>
<evidence type="ECO:0008006" key="4">
    <source>
        <dbReference type="Google" id="ProtNLM"/>
    </source>
</evidence>
<protein>
    <recommendedName>
        <fullName evidence="4">Copper transporter</fullName>
    </recommendedName>
</protein>
<evidence type="ECO:0000313" key="3">
    <source>
        <dbReference type="EMBL" id="HHS01486.1"/>
    </source>
</evidence>
<sequence>MNGVSIKYFVITIASIFVALGVGILIGFSLNSEKFVQKQFQQQLSLIDKNLIGLKKENDRLVKKIDEYKSQINQLEKINDTLVNAYLKTCKSNAVVSLIVTSTDYSYNDLIDFLRKNQIKLSRIVKIKRAFVDVLNNKTSDFPEYKLPEDAINTLMLYAVFDMKDDLITKLTEKRYIEINRLSGEIADTILIAGGNTLQNDTFNAVDRRFIEKLKNINDLNIVGVEQSYSELNYCEKYKSMGLDTVDNIDELTGKVSLMELIRGGNGNYGTKKEANLLMPNTFISIEVSENSLKKRRESLLEQYQNIQATNVMP</sequence>
<evidence type="ECO:0000256" key="2">
    <source>
        <dbReference type="SAM" id="Phobius"/>
    </source>
</evidence>
<feature type="coiled-coil region" evidence="1">
    <location>
        <begin position="51"/>
        <end position="85"/>
    </location>
</feature>
<name>A0A7C5V0U0_9FIRM</name>